<dbReference type="GO" id="GO:0009986">
    <property type="term" value="C:cell surface"/>
    <property type="evidence" value="ECO:0007669"/>
    <property type="project" value="UniProtKB-SubCell"/>
</dbReference>
<protein>
    <recommendedName>
        <fullName evidence="7">CD40 ligand</fullName>
    </recommendedName>
    <alternativeName>
        <fullName evidence="20">Tumor necrosis factor ligand superfamily member 5</fullName>
    </alternativeName>
</protein>
<evidence type="ECO:0000256" key="22">
    <source>
        <dbReference type="SAM" id="Phobius"/>
    </source>
</evidence>
<evidence type="ECO:0000256" key="10">
    <source>
        <dbReference type="ARBA" id="ARBA00022525"/>
    </source>
</evidence>
<feature type="domain" description="G-protein coupled receptors family 1 profile" evidence="24">
    <location>
        <begin position="45"/>
        <end position="294"/>
    </location>
</feature>
<dbReference type="GO" id="GO:0012505">
    <property type="term" value="C:endomembrane system"/>
    <property type="evidence" value="ECO:0007669"/>
    <property type="project" value="UniProtKB-SubCell"/>
</dbReference>
<feature type="transmembrane region" description="Helical" evidence="22">
    <location>
        <begin position="238"/>
        <end position="258"/>
    </location>
</feature>
<dbReference type="GO" id="GO:0006955">
    <property type="term" value="P:immune response"/>
    <property type="evidence" value="ECO:0007669"/>
    <property type="project" value="InterPro"/>
</dbReference>
<keyword evidence="9" id="KW-0202">Cytokine</keyword>
<dbReference type="PRINTS" id="PR01244">
    <property type="entry name" value="PEROPSIN"/>
</dbReference>
<evidence type="ECO:0000256" key="21">
    <source>
        <dbReference type="ARBA" id="ARBA00060399"/>
    </source>
</evidence>
<dbReference type="SUPFAM" id="SSF49842">
    <property type="entry name" value="TNF-like"/>
    <property type="match status" value="1"/>
</dbReference>
<evidence type="ECO:0000256" key="4">
    <source>
        <dbReference type="ARBA" id="ARBA00004241"/>
    </source>
</evidence>
<evidence type="ECO:0000256" key="18">
    <source>
        <dbReference type="ARBA" id="ARBA00023180"/>
    </source>
</evidence>
<dbReference type="InterPro" id="IPR021184">
    <property type="entry name" value="TNF_CS"/>
</dbReference>
<keyword evidence="18" id="KW-0325">Glycoprotein</keyword>
<dbReference type="InterPro" id="IPR008983">
    <property type="entry name" value="Tumour_necrosis_fac-like_dom"/>
</dbReference>
<dbReference type="GO" id="GO:0010468">
    <property type="term" value="P:regulation of gene expression"/>
    <property type="evidence" value="ECO:0007669"/>
    <property type="project" value="UniProtKB-ARBA"/>
</dbReference>
<sequence>MLGLGFRQPELGGAAAGLGVWGPGAHGAQRGGLCLGIILVLGCLNNLLALRLFLKFESIRTPINLVLLNISLSDLLVCLFGTPFSLAASVRGRWLLGDAGCKWYGFANALFGIVSLISLSILSSECYVTVLRRCMKVNVSSYQKSCLFIAGSWLYSLFWTLPPLFGWSSYGPEGPGTTCSVAWHSRSPNNISYIICLFIFCLILPLLTMIYCYGKILRAIKVVSWFNVTMVQKRERHILFMVVSMVTCYLLCWMPYGIVSLIATFGKPGIITPTVSIVPSILAKTSTFVNPVLCVLLNKQLEQELSLQEDYLFLRRIQKCRKPEGAGSSLLDCKEIINRFQDLLVKDTEVSKDDAKFEMQKDDRQQPISAHLMGFKNSTKKVSVLQWQKTGYAPMSNLISYKGGKLKVEKEGLYYIYSQVSFCTKTAPGAPFTVFIYLNLPSESDRLLLKGQDTHSSSSVYCALQSTHLGGVFELRKGDVVFVNVTDSTQVNYDHGNTYFGMFKLY</sequence>
<dbReference type="GO" id="GO:0005886">
    <property type="term" value="C:plasma membrane"/>
    <property type="evidence" value="ECO:0007669"/>
    <property type="project" value="UniProtKB-SubCell"/>
</dbReference>
<evidence type="ECO:0000313" key="26">
    <source>
        <dbReference type="Proteomes" id="UP000827986"/>
    </source>
</evidence>
<keyword evidence="14" id="KW-0297">G-protein coupled receptor</keyword>
<feature type="domain" description="THD" evidence="23">
    <location>
        <begin position="368"/>
        <end position="505"/>
    </location>
</feature>
<evidence type="ECO:0000259" key="23">
    <source>
        <dbReference type="PROSITE" id="PS50049"/>
    </source>
</evidence>
<dbReference type="InterPro" id="IPR002962">
    <property type="entry name" value="Peropsin"/>
</dbReference>
<dbReference type="InterPro" id="IPR050125">
    <property type="entry name" value="GPCR_opsins"/>
</dbReference>
<feature type="transmembrane region" description="Helical" evidence="22">
    <location>
        <begin position="191"/>
        <end position="217"/>
    </location>
</feature>
<dbReference type="Gene3D" id="1.20.1070.10">
    <property type="entry name" value="Rhodopsin 7-helix transmembrane proteins"/>
    <property type="match status" value="1"/>
</dbReference>
<dbReference type="FunFam" id="1.20.1070.10:FF:000197">
    <property type="entry name" value="Teleost multiple tissue opsin 2b"/>
    <property type="match status" value="1"/>
</dbReference>
<evidence type="ECO:0000256" key="20">
    <source>
        <dbReference type="ARBA" id="ARBA00033257"/>
    </source>
</evidence>
<proteinExistence type="inferred from homology"/>
<evidence type="ECO:0000256" key="3">
    <source>
        <dbReference type="ARBA" id="ARBA00004162"/>
    </source>
</evidence>
<keyword evidence="19" id="KW-0807">Transducer</keyword>
<dbReference type="AlphaFoldDB" id="A0A9D3WSJ4"/>
<feature type="transmembrane region" description="Helical" evidence="22">
    <location>
        <begin position="37"/>
        <end position="54"/>
    </location>
</feature>
<comment type="subcellular location">
    <subcellularLocation>
        <location evidence="3">Cell membrane</location>
        <topology evidence="3">Single-pass membrane protein</topology>
    </subcellularLocation>
    <subcellularLocation>
        <location evidence="4">Cell surface</location>
    </subcellularLocation>
    <subcellularLocation>
        <location evidence="21">Endomembrane system</location>
        <topology evidence="21">Single-pass type II membrane protein</topology>
    </subcellularLocation>
    <subcellularLocation>
        <location evidence="2">Membrane</location>
        <topology evidence="2">Multi-pass membrane protein</topology>
    </subcellularLocation>
    <subcellularLocation>
        <location evidence="5">Secreted</location>
    </subcellularLocation>
</comment>
<dbReference type="GO" id="GO:0004930">
    <property type="term" value="F:G protein-coupled receptor activity"/>
    <property type="evidence" value="ECO:0007669"/>
    <property type="project" value="UniProtKB-KW"/>
</dbReference>
<dbReference type="PRINTS" id="PR00237">
    <property type="entry name" value="GPCRRHODOPSN"/>
</dbReference>
<evidence type="ECO:0000256" key="19">
    <source>
        <dbReference type="ARBA" id="ARBA00023224"/>
    </source>
</evidence>
<name>A0A9D3WSJ4_9SAUR</name>
<dbReference type="InterPro" id="IPR017452">
    <property type="entry name" value="GPCR_Rhodpsn_7TM"/>
</dbReference>
<dbReference type="PROSITE" id="PS50049">
    <property type="entry name" value="THD_2"/>
    <property type="match status" value="1"/>
</dbReference>
<keyword evidence="16" id="KW-1015">Disulfide bond</keyword>
<keyword evidence="10" id="KW-0964">Secreted</keyword>
<dbReference type="EMBL" id="JAHDVG010000488">
    <property type="protein sequence ID" value="KAH1165843.1"/>
    <property type="molecule type" value="Genomic_DNA"/>
</dbReference>
<keyword evidence="8" id="KW-1003">Cell membrane</keyword>
<dbReference type="PROSITE" id="PS50262">
    <property type="entry name" value="G_PROTEIN_RECEP_F1_2"/>
    <property type="match status" value="1"/>
</dbReference>
<evidence type="ECO:0000256" key="17">
    <source>
        <dbReference type="ARBA" id="ARBA00023170"/>
    </source>
</evidence>
<dbReference type="GO" id="GO:0002682">
    <property type="term" value="P:regulation of immune system process"/>
    <property type="evidence" value="ECO:0007669"/>
    <property type="project" value="UniProtKB-ARBA"/>
</dbReference>
<dbReference type="InterPro" id="IPR000276">
    <property type="entry name" value="GPCR_Rhodpsn"/>
</dbReference>
<gene>
    <name evidence="25" type="ORF">KIL84_023402</name>
</gene>
<dbReference type="CDD" id="cd00184">
    <property type="entry name" value="TNF"/>
    <property type="match status" value="1"/>
</dbReference>
<comment type="caution">
    <text evidence="25">The sequence shown here is derived from an EMBL/GenBank/DDBJ whole genome shotgun (WGS) entry which is preliminary data.</text>
</comment>
<dbReference type="PROSITE" id="PS00251">
    <property type="entry name" value="THD_1"/>
    <property type="match status" value="1"/>
</dbReference>
<evidence type="ECO:0000256" key="14">
    <source>
        <dbReference type="ARBA" id="ARBA00023040"/>
    </source>
</evidence>
<evidence type="ECO:0000259" key="24">
    <source>
        <dbReference type="PROSITE" id="PS50262"/>
    </source>
</evidence>
<keyword evidence="15 22" id="KW-0472">Membrane</keyword>
<dbReference type="GO" id="GO:0007601">
    <property type="term" value="P:visual perception"/>
    <property type="evidence" value="ECO:0007669"/>
    <property type="project" value="InterPro"/>
</dbReference>
<dbReference type="FunFam" id="2.60.120.40:FF:000013">
    <property type="entry name" value="CD40 ligand"/>
    <property type="match status" value="1"/>
</dbReference>
<dbReference type="GO" id="GO:0005615">
    <property type="term" value="C:extracellular space"/>
    <property type="evidence" value="ECO:0007669"/>
    <property type="project" value="UniProtKB-KW"/>
</dbReference>
<reference evidence="25" key="1">
    <citation type="submission" date="2021-09" db="EMBL/GenBank/DDBJ databases">
        <title>The genome of Mauremys mutica provides insights into the evolution of semi-aquatic lifestyle.</title>
        <authorList>
            <person name="Gong S."/>
            <person name="Gao Y."/>
        </authorList>
    </citation>
    <scope>NUCLEOTIDE SEQUENCE</scope>
    <source>
        <strain evidence="25">MM-2020</strain>
        <tissue evidence="25">Muscle</tissue>
    </source>
</reference>
<keyword evidence="11 22" id="KW-0812">Transmembrane</keyword>
<keyword evidence="13 22" id="KW-1133">Transmembrane helix</keyword>
<evidence type="ECO:0000256" key="2">
    <source>
        <dbReference type="ARBA" id="ARBA00004141"/>
    </source>
</evidence>
<dbReference type="Proteomes" id="UP000827986">
    <property type="component" value="Unassembled WGS sequence"/>
</dbReference>
<comment type="similarity">
    <text evidence="6">Belongs to the tumor necrosis factor family.</text>
</comment>
<evidence type="ECO:0000256" key="8">
    <source>
        <dbReference type="ARBA" id="ARBA00022475"/>
    </source>
</evidence>
<dbReference type="SUPFAM" id="SSF81321">
    <property type="entry name" value="Family A G protein-coupled receptor-like"/>
    <property type="match status" value="1"/>
</dbReference>
<dbReference type="GO" id="GO:0005125">
    <property type="term" value="F:cytokine activity"/>
    <property type="evidence" value="ECO:0007669"/>
    <property type="project" value="UniProtKB-KW"/>
</dbReference>
<evidence type="ECO:0000256" key="11">
    <source>
        <dbReference type="ARBA" id="ARBA00022692"/>
    </source>
</evidence>
<feature type="transmembrane region" description="Helical" evidence="22">
    <location>
        <begin position="106"/>
        <end position="130"/>
    </location>
</feature>
<keyword evidence="12" id="KW-0735">Signal-anchor</keyword>
<dbReference type="PANTHER" id="PTHR24240">
    <property type="entry name" value="OPSIN"/>
    <property type="match status" value="1"/>
</dbReference>
<dbReference type="SMART" id="SM00207">
    <property type="entry name" value="TNF"/>
    <property type="match status" value="1"/>
</dbReference>
<evidence type="ECO:0000256" key="16">
    <source>
        <dbReference type="ARBA" id="ARBA00023157"/>
    </source>
</evidence>
<evidence type="ECO:0000256" key="12">
    <source>
        <dbReference type="ARBA" id="ARBA00022968"/>
    </source>
</evidence>
<dbReference type="Pfam" id="PF00229">
    <property type="entry name" value="TNF"/>
    <property type="match status" value="1"/>
</dbReference>
<evidence type="ECO:0000313" key="25">
    <source>
        <dbReference type="EMBL" id="KAH1165843.1"/>
    </source>
</evidence>
<evidence type="ECO:0000256" key="13">
    <source>
        <dbReference type="ARBA" id="ARBA00022989"/>
    </source>
</evidence>
<evidence type="ECO:0000256" key="6">
    <source>
        <dbReference type="ARBA" id="ARBA00008670"/>
    </source>
</evidence>
<comment type="function">
    <text evidence="1">Acts as a ligand for integrins, specifically ITGA5:ITGB1 and ITGAV:ITGB3; both integrins and the CD40 receptor are required for activation of CD40-CD40LG signaling, which have cell-type dependent effects, such as B-cell activation, NF-kappa-B signaling and anti-apoptotic signaling.</text>
</comment>
<feature type="transmembrane region" description="Helical" evidence="22">
    <location>
        <begin position="66"/>
        <end position="86"/>
    </location>
</feature>
<evidence type="ECO:0000256" key="15">
    <source>
        <dbReference type="ARBA" id="ARBA00023136"/>
    </source>
</evidence>
<keyword evidence="17" id="KW-0675">Receptor</keyword>
<dbReference type="GO" id="GO:0005164">
    <property type="term" value="F:tumor necrosis factor receptor binding"/>
    <property type="evidence" value="ECO:0007669"/>
    <property type="project" value="InterPro"/>
</dbReference>
<feature type="transmembrane region" description="Helical" evidence="22">
    <location>
        <begin position="142"/>
        <end position="161"/>
    </location>
</feature>
<evidence type="ECO:0000256" key="9">
    <source>
        <dbReference type="ARBA" id="ARBA00022514"/>
    </source>
</evidence>
<evidence type="ECO:0000256" key="1">
    <source>
        <dbReference type="ARBA" id="ARBA00002725"/>
    </source>
</evidence>
<dbReference type="Gene3D" id="2.60.120.40">
    <property type="match status" value="1"/>
</dbReference>
<evidence type="ECO:0000256" key="7">
    <source>
        <dbReference type="ARBA" id="ARBA00014276"/>
    </source>
</evidence>
<organism evidence="25 26">
    <name type="scientific">Mauremys mutica</name>
    <name type="common">yellowpond turtle</name>
    <dbReference type="NCBI Taxonomy" id="74926"/>
    <lineage>
        <taxon>Eukaryota</taxon>
        <taxon>Metazoa</taxon>
        <taxon>Chordata</taxon>
        <taxon>Craniata</taxon>
        <taxon>Vertebrata</taxon>
        <taxon>Euteleostomi</taxon>
        <taxon>Archelosauria</taxon>
        <taxon>Testudinata</taxon>
        <taxon>Testudines</taxon>
        <taxon>Cryptodira</taxon>
        <taxon>Durocryptodira</taxon>
        <taxon>Testudinoidea</taxon>
        <taxon>Geoemydidae</taxon>
        <taxon>Geoemydinae</taxon>
        <taxon>Mauremys</taxon>
    </lineage>
</organism>
<keyword evidence="26" id="KW-1185">Reference proteome</keyword>
<evidence type="ECO:0000256" key="5">
    <source>
        <dbReference type="ARBA" id="ARBA00004613"/>
    </source>
</evidence>
<dbReference type="Pfam" id="PF00001">
    <property type="entry name" value="7tm_1"/>
    <property type="match status" value="1"/>
</dbReference>
<accession>A0A9D3WSJ4</accession>
<dbReference type="InterPro" id="IPR006052">
    <property type="entry name" value="TNF_dom"/>
</dbReference>